<evidence type="ECO:0000313" key="3">
    <source>
        <dbReference type="Proteomes" id="UP000030762"/>
    </source>
</evidence>
<feature type="domain" description="RING-type" evidence="1">
    <location>
        <begin position="267"/>
        <end position="343"/>
    </location>
</feature>
<organism evidence="2 3">
    <name type="scientific">Saprolegnia diclina (strain VS20)</name>
    <dbReference type="NCBI Taxonomy" id="1156394"/>
    <lineage>
        <taxon>Eukaryota</taxon>
        <taxon>Sar</taxon>
        <taxon>Stramenopiles</taxon>
        <taxon>Oomycota</taxon>
        <taxon>Saprolegniomycetes</taxon>
        <taxon>Saprolegniales</taxon>
        <taxon>Saprolegniaceae</taxon>
        <taxon>Saprolegnia</taxon>
    </lineage>
</organism>
<dbReference type="InterPro" id="IPR036871">
    <property type="entry name" value="PX_dom_sf"/>
</dbReference>
<dbReference type="EMBL" id="JH767144">
    <property type="protein sequence ID" value="EQC37598.1"/>
    <property type="molecule type" value="Genomic_DNA"/>
</dbReference>
<protein>
    <recommendedName>
        <fullName evidence="1">RING-type domain-containing protein</fullName>
    </recommendedName>
</protein>
<dbReference type="eggNOG" id="ENOG502S37D">
    <property type="taxonomic scope" value="Eukaryota"/>
</dbReference>
<keyword evidence="3" id="KW-1185">Reference proteome</keyword>
<dbReference type="Pfam" id="PF13923">
    <property type="entry name" value="zf-C3HC4_2"/>
    <property type="match status" value="1"/>
</dbReference>
<gene>
    <name evidence="2" type="ORF">SDRG_05194</name>
</gene>
<dbReference type="InterPro" id="IPR001841">
    <property type="entry name" value="Znf_RING"/>
</dbReference>
<dbReference type="InParanoid" id="T0RYE9"/>
<dbReference type="OrthoDB" id="20507at2759"/>
<accession>T0RYE9</accession>
<dbReference type="Gene3D" id="3.30.1520.10">
    <property type="entry name" value="Phox-like domain"/>
    <property type="match status" value="1"/>
</dbReference>
<reference evidence="2 3" key="1">
    <citation type="submission" date="2012-04" db="EMBL/GenBank/DDBJ databases">
        <title>The Genome Sequence of Saprolegnia declina VS20.</title>
        <authorList>
            <consortium name="The Broad Institute Genome Sequencing Platform"/>
            <person name="Russ C."/>
            <person name="Nusbaum C."/>
            <person name="Tyler B."/>
            <person name="van West P."/>
            <person name="Dieguez-Uribeondo J."/>
            <person name="de Bruijn I."/>
            <person name="Tripathy S."/>
            <person name="Jiang R."/>
            <person name="Young S.K."/>
            <person name="Zeng Q."/>
            <person name="Gargeya S."/>
            <person name="Fitzgerald M."/>
            <person name="Haas B."/>
            <person name="Abouelleil A."/>
            <person name="Alvarado L."/>
            <person name="Arachchi H.M."/>
            <person name="Berlin A."/>
            <person name="Chapman S.B."/>
            <person name="Goldberg J."/>
            <person name="Griggs A."/>
            <person name="Gujja S."/>
            <person name="Hansen M."/>
            <person name="Howarth C."/>
            <person name="Imamovic A."/>
            <person name="Larimer J."/>
            <person name="McCowen C."/>
            <person name="Montmayeur A."/>
            <person name="Murphy C."/>
            <person name="Neiman D."/>
            <person name="Pearson M."/>
            <person name="Priest M."/>
            <person name="Roberts A."/>
            <person name="Saif S."/>
            <person name="Shea T."/>
            <person name="Sisk P."/>
            <person name="Sykes S."/>
            <person name="Wortman J."/>
            <person name="Nusbaum C."/>
            <person name="Birren B."/>
        </authorList>
    </citation>
    <scope>NUCLEOTIDE SEQUENCE [LARGE SCALE GENOMIC DNA]</scope>
    <source>
        <strain evidence="2 3">VS20</strain>
    </source>
</reference>
<proteinExistence type="predicted"/>
<dbReference type="SMART" id="SM00184">
    <property type="entry name" value="RING"/>
    <property type="match status" value="1"/>
</dbReference>
<dbReference type="GeneID" id="19945921"/>
<dbReference type="STRING" id="1156394.T0RYE9"/>
<name>T0RYE9_SAPDV</name>
<dbReference type="CDD" id="cd06093">
    <property type="entry name" value="PX_domain"/>
    <property type="match status" value="1"/>
</dbReference>
<dbReference type="GO" id="GO:0035091">
    <property type="term" value="F:phosphatidylinositol binding"/>
    <property type="evidence" value="ECO:0007669"/>
    <property type="project" value="InterPro"/>
</dbReference>
<dbReference type="Proteomes" id="UP000030762">
    <property type="component" value="Unassembled WGS sequence"/>
</dbReference>
<dbReference type="AlphaFoldDB" id="T0RYE9"/>
<dbReference type="Gene3D" id="3.30.40.10">
    <property type="entry name" value="Zinc/RING finger domain, C3HC4 (zinc finger)"/>
    <property type="match status" value="1"/>
</dbReference>
<dbReference type="VEuPathDB" id="FungiDB:SDRG_05194"/>
<evidence type="ECO:0000313" key="2">
    <source>
        <dbReference type="EMBL" id="EQC37598.1"/>
    </source>
</evidence>
<evidence type="ECO:0000259" key="1">
    <source>
        <dbReference type="SMART" id="SM00184"/>
    </source>
</evidence>
<dbReference type="SUPFAM" id="SSF64268">
    <property type="entry name" value="PX domain"/>
    <property type="match status" value="1"/>
</dbReference>
<dbReference type="SUPFAM" id="SSF57850">
    <property type="entry name" value="RING/U-box"/>
    <property type="match status" value="1"/>
</dbReference>
<dbReference type="OMA" id="DECILAK"/>
<sequence length="366" mass="41432">MLGCLPSVRDYLVGHWCVAKDMEADVVDSLTTTPSTPRLPMHLDLASDDLLTHRLKSPGHRRSVSLGSAPYSPRRPSFTAQVQSLPVRSPRPPYATQEAMLMRNVHIKFVKARGLEDHKTRYVLYCTNLVSGRRWEVTKSFRDFYALKVSILRNLLYGHKCEEICPWLYAYVSSNFPRRHLFRSHWRSVVLGRMTELQTFFDYLQVVLRHHATVQPHTSCRIITYLLPKLLVDFFYGTAHPPSEAEASPTFLDERPRASMKATATDCAICCLPLSQAESCPLSPTTVQHTIDEACVDEDTRLDVQLRRRLSHTNSITTLTCGHRFHDECILEKLNQRLHCPQCGFVLGDAPAAVVRPAAPVLGAVV</sequence>
<dbReference type="InterPro" id="IPR013083">
    <property type="entry name" value="Znf_RING/FYVE/PHD"/>
</dbReference>
<dbReference type="RefSeq" id="XP_008609118.1">
    <property type="nucleotide sequence ID" value="XM_008610896.1"/>
</dbReference>